<sequence length="165" mass="17738">MVADGGAVHAVSLGGNGQFDELARGELFGGRLVSEFQFNHQFFLLLHSLLVDSRSRPASPGSALDIRLPGKDGSVKVHINPDGAGVPDIPPLSRLALPEATLPRPDGRAPTRCAATSRASARPRRAQDTYGQRGHRPQCRRRRPLIGGGHATSWRPKAPQECGER</sequence>
<keyword evidence="3" id="KW-1185">Reference proteome</keyword>
<reference evidence="2 3" key="1">
    <citation type="journal article" date="2019" name="Emerg. Microbes Infect.">
        <title>Comprehensive subspecies identification of 175 nontuberculous mycobacteria species based on 7547 genomic profiles.</title>
        <authorList>
            <person name="Matsumoto Y."/>
            <person name="Kinjo T."/>
            <person name="Motooka D."/>
            <person name="Nabeya D."/>
            <person name="Jung N."/>
            <person name="Uechi K."/>
            <person name="Horii T."/>
            <person name="Iida T."/>
            <person name="Fujita J."/>
            <person name="Nakamura S."/>
        </authorList>
    </citation>
    <scope>NUCLEOTIDE SEQUENCE [LARGE SCALE GENOMIC DNA]</scope>
    <source>
        <strain evidence="2 3">JCM 15657</strain>
    </source>
</reference>
<feature type="compositionally biased region" description="Basic residues" evidence="1">
    <location>
        <begin position="133"/>
        <end position="144"/>
    </location>
</feature>
<evidence type="ECO:0000256" key="1">
    <source>
        <dbReference type="SAM" id="MobiDB-lite"/>
    </source>
</evidence>
<dbReference type="EMBL" id="AP022581">
    <property type="protein sequence ID" value="BBX98475.1"/>
    <property type="molecule type" value="Genomic_DNA"/>
</dbReference>
<gene>
    <name evidence="2" type="ORF">MLAC_37690</name>
</gene>
<dbReference type="AlphaFoldDB" id="A0A7I7NP76"/>
<dbReference type="KEGG" id="mlj:MLAC_37690"/>
<feature type="region of interest" description="Disordered" evidence="1">
    <location>
        <begin position="99"/>
        <end position="165"/>
    </location>
</feature>
<name>A0A7I7NP76_9MYCO</name>
<accession>A0A7I7NP76</accession>
<evidence type="ECO:0000313" key="3">
    <source>
        <dbReference type="Proteomes" id="UP000466396"/>
    </source>
</evidence>
<evidence type="ECO:0000313" key="2">
    <source>
        <dbReference type="EMBL" id="BBX98475.1"/>
    </source>
</evidence>
<organism evidence="2 3">
    <name type="scientific">Mycobacterium lacus</name>
    <dbReference type="NCBI Taxonomy" id="169765"/>
    <lineage>
        <taxon>Bacteria</taxon>
        <taxon>Bacillati</taxon>
        <taxon>Actinomycetota</taxon>
        <taxon>Actinomycetes</taxon>
        <taxon>Mycobacteriales</taxon>
        <taxon>Mycobacteriaceae</taxon>
        <taxon>Mycobacterium</taxon>
    </lineage>
</organism>
<feature type="compositionally biased region" description="Low complexity" evidence="1">
    <location>
        <begin position="108"/>
        <end position="120"/>
    </location>
</feature>
<proteinExistence type="predicted"/>
<protein>
    <submittedName>
        <fullName evidence="2">Uncharacterized protein</fullName>
    </submittedName>
</protein>
<dbReference type="Proteomes" id="UP000466396">
    <property type="component" value="Chromosome"/>
</dbReference>